<reference evidence="1 2" key="1">
    <citation type="submission" date="2023-06" db="EMBL/GenBank/DDBJ databases">
        <title>Identification and characterization of horizontal gene transfer across gut microbiota members of farm animals based on homology search.</title>
        <authorList>
            <person name="Schwarzerova J."/>
            <person name="Nykrynova M."/>
            <person name="Jureckova K."/>
            <person name="Cejkova D."/>
            <person name="Rychlik I."/>
        </authorList>
    </citation>
    <scope>NUCLEOTIDE SEQUENCE [LARGE SCALE GENOMIC DNA]</scope>
    <source>
        <strain evidence="1 2">ET340</strain>
    </source>
</reference>
<accession>A0ABT7UPI0</accession>
<comment type="caution">
    <text evidence="1">The sequence shown here is derived from an EMBL/GenBank/DDBJ whole genome shotgun (WGS) entry which is preliminary data.</text>
</comment>
<gene>
    <name evidence="1" type="ORF">QUW08_05705</name>
</gene>
<proteinExistence type="predicted"/>
<organism evidence="1 2">
    <name type="scientific">Allofournierella massiliensis</name>
    <dbReference type="NCBI Taxonomy" id="1650663"/>
    <lineage>
        <taxon>Bacteria</taxon>
        <taxon>Bacillati</taxon>
        <taxon>Bacillota</taxon>
        <taxon>Clostridia</taxon>
        <taxon>Eubacteriales</taxon>
        <taxon>Oscillospiraceae</taxon>
        <taxon>Allofournierella</taxon>
    </lineage>
</organism>
<protein>
    <submittedName>
        <fullName evidence="1">Uncharacterized protein</fullName>
    </submittedName>
</protein>
<evidence type="ECO:0000313" key="2">
    <source>
        <dbReference type="Proteomes" id="UP001529380"/>
    </source>
</evidence>
<sequence>MGSWQGLGPNRGRFVNGADGFAVACRGCGILQWDERAAEAAEFRAMLVEWYFSGNWIWKEDEHEHEMDLAGLRALPMETGRRGQLPFAGVYEAGVQREEKAE</sequence>
<keyword evidence="2" id="KW-1185">Reference proteome</keyword>
<dbReference type="EMBL" id="JAUDCL010000007">
    <property type="protein sequence ID" value="MDM8200791.1"/>
    <property type="molecule type" value="Genomic_DNA"/>
</dbReference>
<name>A0ABT7UPI0_9FIRM</name>
<evidence type="ECO:0000313" key="1">
    <source>
        <dbReference type="EMBL" id="MDM8200791.1"/>
    </source>
</evidence>
<dbReference type="RefSeq" id="WP_289599490.1">
    <property type="nucleotide sequence ID" value="NZ_JAUDCL010000007.1"/>
</dbReference>
<dbReference type="Proteomes" id="UP001529380">
    <property type="component" value="Unassembled WGS sequence"/>
</dbReference>